<feature type="domain" description="Bacteriophage T5 Orf172 DNA-binding" evidence="2">
    <location>
        <begin position="277"/>
        <end position="371"/>
    </location>
</feature>
<name>A0A8H7PG64_MORIS</name>
<dbReference type="OrthoDB" id="2417614at2759"/>
<dbReference type="PANTHER" id="PTHR28094">
    <property type="entry name" value="MEIOTICALLY UP-REGULATED GENE 113 PROTEIN"/>
    <property type="match status" value="1"/>
</dbReference>
<organism evidence="3 4">
    <name type="scientific">Mortierella isabellina</name>
    <name type="common">Filamentous fungus</name>
    <name type="synonym">Umbelopsis isabellina</name>
    <dbReference type="NCBI Taxonomy" id="91625"/>
    <lineage>
        <taxon>Eukaryota</taxon>
        <taxon>Fungi</taxon>
        <taxon>Fungi incertae sedis</taxon>
        <taxon>Mucoromycota</taxon>
        <taxon>Mucoromycotina</taxon>
        <taxon>Umbelopsidomycetes</taxon>
        <taxon>Umbelopsidales</taxon>
        <taxon>Umbelopsidaceae</taxon>
        <taxon>Umbelopsis</taxon>
    </lineage>
</organism>
<feature type="region of interest" description="Disordered" evidence="1">
    <location>
        <begin position="1"/>
        <end position="27"/>
    </location>
</feature>
<dbReference type="Proteomes" id="UP000654370">
    <property type="component" value="Unassembled WGS sequence"/>
</dbReference>
<gene>
    <name evidence="3" type="ORF">INT43_004637</name>
</gene>
<dbReference type="AlphaFoldDB" id="A0A8H7PG64"/>
<dbReference type="InterPro" id="IPR053006">
    <property type="entry name" value="Meiosis_regulatory"/>
</dbReference>
<evidence type="ECO:0000313" key="4">
    <source>
        <dbReference type="Proteomes" id="UP000654370"/>
    </source>
</evidence>
<comment type="caution">
    <text evidence="3">The sequence shown here is derived from an EMBL/GenBank/DDBJ whole genome shotgun (WGS) entry which is preliminary data.</text>
</comment>
<accession>A0A8H7PG64</accession>
<keyword evidence="4" id="KW-1185">Reference proteome</keyword>
<proteinExistence type="predicted"/>
<dbReference type="EMBL" id="JAEPQZ010000015">
    <property type="protein sequence ID" value="KAG2173263.1"/>
    <property type="molecule type" value="Genomic_DNA"/>
</dbReference>
<sequence length="391" mass="44786">MLKALPSHSHGPLTTRNTTSARQSCHGVTVNGSPCKQVVAQGFYNADGQIFCHNHQSQARLGNMFLKKRWENGPPRKSNSAPVTGKLKHNNQAAYEKSDNGSMRQLIAQFQRLFHTSSKVKSCSNAEVTRGVPIAQKHLQTQQVRRPVLQPLQPRLPPGVPPRVVSAPSKFPTLIKPPVPKQCQAINRNNGRQCSRTFKDDTETFCFQHRKRSPEELTQTREQVILPNILVKDFARYIPNHLSSHTRKLLYQELCKPLSQSDSPGYIYTYMLTSSSTATHALFKIGRTNNLHRRMYQWVSKCEYVPQLVDCFPRTEDEEQVRFSHRVERLIHIELADRYRADAETCGGCGGTHREWFKVARQRGMSDKDMWLILREVVVRWINYVSRVTAT</sequence>
<evidence type="ECO:0000259" key="2">
    <source>
        <dbReference type="SMART" id="SM00974"/>
    </source>
</evidence>
<evidence type="ECO:0000313" key="3">
    <source>
        <dbReference type="EMBL" id="KAG2173263.1"/>
    </source>
</evidence>
<reference evidence="3" key="1">
    <citation type="submission" date="2020-12" db="EMBL/GenBank/DDBJ databases">
        <title>Metabolic potential, ecology and presence of endohyphal bacteria is reflected in genomic diversity of Mucoromycotina.</title>
        <authorList>
            <person name="Muszewska A."/>
            <person name="Okrasinska A."/>
            <person name="Steczkiewicz K."/>
            <person name="Drgas O."/>
            <person name="Orlowska M."/>
            <person name="Perlinska-Lenart U."/>
            <person name="Aleksandrzak-Piekarczyk T."/>
            <person name="Szatraj K."/>
            <person name="Zielenkiewicz U."/>
            <person name="Pilsyk S."/>
            <person name="Malc E."/>
            <person name="Mieczkowski P."/>
            <person name="Kruszewska J.S."/>
            <person name="Biernat P."/>
            <person name="Pawlowska J."/>
        </authorList>
    </citation>
    <scope>NUCLEOTIDE SEQUENCE</scope>
    <source>
        <strain evidence="3">WA0000067209</strain>
    </source>
</reference>
<dbReference type="SMART" id="SM00974">
    <property type="entry name" value="T5orf172"/>
    <property type="match status" value="1"/>
</dbReference>
<feature type="compositionally biased region" description="Polar residues" evidence="1">
    <location>
        <begin position="12"/>
        <end position="23"/>
    </location>
</feature>
<dbReference type="Pfam" id="PF10544">
    <property type="entry name" value="T5orf172"/>
    <property type="match status" value="1"/>
</dbReference>
<evidence type="ECO:0000256" key="1">
    <source>
        <dbReference type="SAM" id="MobiDB-lite"/>
    </source>
</evidence>
<dbReference type="PANTHER" id="PTHR28094:SF1">
    <property type="entry name" value="MEIOTICALLY UP-REGULATED GENE 113 PROTEIN"/>
    <property type="match status" value="1"/>
</dbReference>
<protein>
    <recommendedName>
        <fullName evidence="2">Bacteriophage T5 Orf172 DNA-binding domain-containing protein</fullName>
    </recommendedName>
</protein>
<dbReference type="InterPro" id="IPR018306">
    <property type="entry name" value="Phage_T5_Orf172_DNA-bd"/>
</dbReference>